<dbReference type="InterPro" id="IPR038770">
    <property type="entry name" value="Na+/solute_symporter_sf"/>
</dbReference>
<keyword evidence="5 10" id="KW-0812">Transmembrane</keyword>
<comment type="caution">
    <text evidence="12">The sequence shown here is derived from an EMBL/GenBank/DDBJ whole genome shotgun (WGS) entry which is preliminary data.</text>
</comment>
<evidence type="ECO:0000259" key="11">
    <source>
        <dbReference type="Pfam" id="PF00999"/>
    </source>
</evidence>
<evidence type="ECO:0000256" key="1">
    <source>
        <dbReference type="ARBA" id="ARBA00004141"/>
    </source>
</evidence>
<evidence type="ECO:0000256" key="5">
    <source>
        <dbReference type="ARBA" id="ARBA00022692"/>
    </source>
</evidence>
<comment type="subcellular location">
    <subcellularLocation>
        <location evidence="1">Membrane</location>
        <topology evidence="1">Multi-pass membrane protein</topology>
    </subcellularLocation>
</comment>
<dbReference type="GO" id="GO:0016020">
    <property type="term" value="C:membrane"/>
    <property type="evidence" value="ECO:0007669"/>
    <property type="project" value="UniProtKB-SubCell"/>
</dbReference>
<keyword evidence="7" id="KW-0406">Ion transport</keyword>
<dbReference type="RefSeq" id="WP_161555256.1">
    <property type="nucleotide sequence ID" value="NZ_CANPEU010000001.1"/>
</dbReference>
<dbReference type="Pfam" id="PF00999">
    <property type="entry name" value="Na_H_Exchanger"/>
    <property type="match status" value="1"/>
</dbReference>
<organism evidence="12 13">
    <name type="scientific">Parvibacter caecicola</name>
    <dbReference type="NCBI Taxonomy" id="747645"/>
    <lineage>
        <taxon>Bacteria</taxon>
        <taxon>Bacillati</taxon>
        <taxon>Actinomycetota</taxon>
        <taxon>Coriobacteriia</taxon>
        <taxon>Coriobacteriales</taxon>
        <taxon>Coriobacteriaceae</taxon>
        <taxon>Parvibacter</taxon>
    </lineage>
</organism>
<dbReference type="PANTHER" id="PTHR43562">
    <property type="entry name" value="NAPA-TYPE SODIUM/HYDROGEN ANTIPORTER"/>
    <property type="match status" value="1"/>
</dbReference>
<accession>A0A7W5GNP9</accession>
<dbReference type="AlphaFoldDB" id="A0A7W5GNP9"/>
<evidence type="ECO:0000256" key="2">
    <source>
        <dbReference type="ARBA" id="ARBA00005551"/>
    </source>
</evidence>
<dbReference type="Gene3D" id="1.20.1530.20">
    <property type="match status" value="1"/>
</dbReference>
<feature type="transmembrane region" description="Helical" evidence="10">
    <location>
        <begin position="56"/>
        <end position="77"/>
    </location>
</feature>
<feature type="transmembrane region" description="Helical" evidence="10">
    <location>
        <begin position="219"/>
        <end position="248"/>
    </location>
</feature>
<feature type="transmembrane region" description="Helical" evidence="10">
    <location>
        <begin position="149"/>
        <end position="171"/>
    </location>
</feature>
<feature type="transmembrane region" description="Helical" evidence="10">
    <location>
        <begin position="268"/>
        <end position="286"/>
    </location>
</feature>
<evidence type="ECO:0000256" key="9">
    <source>
        <dbReference type="SAM" id="MobiDB-lite"/>
    </source>
</evidence>
<dbReference type="InterPro" id="IPR006153">
    <property type="entry name" value="Cation/H_exchanger_TM"/>
</dbReference>
<dbReference type="EMBL" id="JACHYA010000001">
    <property type="protein sequence ID" value="MBB3170565.1"/>
    <property type="molecule type" value="Genomic_DNA"/>
</dbReference>
<dbReference type="Proteomes" id="UP000530850">
    <property type="component" value="Unassembled WGS sequence"/>
</dbReference>
<dbReference type="GeneID" id="93355907"/>
<keyword evidence="3" id="KW-0813">Transport</keyword>
<feature type="transmembrane region" description="Helical" evidence="10">
    <location>
        <begin position="177"/>
        <end position="198"/>
    </location>
</feature>
<evidence type="ECO:0000256" key="6">
    <source>
        <dbReference type="ARBA" id="ARBA00022989"/>
    </source>
</evidence>
<feature type="compositionally biased region" description="Basic and acidic residues" evidence="9">
    <location>
        <begin position="420"/>
        <end position="437"/>
    </location>
</feature>
<dbReference type="GO" id="GO:0015297">
    <property type="term" value="F:antiporter activity"/>
    <property type="evidence" value="ECO:0007669"/>
    <property type="project" value="UniProtKB-KW"/>
</dbReference>
<evidence type="ECO:0000256" key="8">
    <source>
        <dbReference type="ARBA" id="ARBA00023136"/>
    </source>
</evidence>
<reference evidence="12 13" key="1">
    <citation type="submission" date="2020-08" db="EMBL/GenBank/DDBJ databases">
        <title>Sequencing the genomes of 1000 actinobacteria strains.</title>
        <authorList>
            <person name="Klenk H.-P."/>
        </authorList>
    </citation>
    <scope>NUCLEOTIDE SEQUENCE [LARGE SCALE GENOMIC DNA]</scope>
    <source>
        <strain evidence="12 13">DSM 22242</strain>
    </source>
</reference>
<evidence type="ECO:0000256" key="10">
    <source>
        <dbReference type="SAM" id="Phobius"/>
    </source>
</evidence>
<feature type="transmembrane region" description="Helical" evidence="10">
    <location>
        <begin position="89"/>
        <end position="110"/>
    </location>
</feature>
<evidence type="ECO:0000313" key="12">
    <source>
        <dbReference type="EMBL" id="MBB3170565.1"/>
    </source>
</evidence>
<sequence length="446" mass="47668">MTADLISLAIICAISFLCPVLSQIIPGRPIPETVFLLAGGMVAGPRLLGLMGTDNAISLLSDLGLGFLFLLAGYEIDPKNLKGREGKRGLITWFATLALAFAVVWLWPAFSVTSVSGMAVTIALTTTAIGTLLPILQENGVFGSRLGNAVLNYGTWGEVMPVIAMTLLLSSRSRWETMAVLGAFLAIAVAAAVLPKWARKAGSKLFALIERNANTNSQMLVRTVVLLLIVLVTVSSVFKLDIVLGAFAAGFVLRYVVPEGNEVMEEKLQSMGFGLFIPVFFICSGAEIDISAVFSNPALLVLFIVLLLLVRAVPIFVSMSLDEETRHWAAASRLTVAIYCTTALPLIVAVTSIAVSAQAMSVEVASVLIAAGAITVLVMPLLASVALRTVTARPINAAKEIADHPRQFAGILREHHRHSRETWRSHTRTVPEKRQGSADDNGPKPS</sequence>
<feature type="transmembrane region" description="Helical" evidence="10">
    <location>
        <begin position="336"/>
        <end position="355"/>
    </location>
</feature>
<feature type="transmembrane region" description="Helical" evidence="10">
    <location>
        <begin position="367"/>
        <end position="387"/>
    </location>
</feature>
<feature type="transmembrane region" description="Helical" evidence="10">
    <location>
        <begin position="116"/>
        <end position="137"/>
    </location>
</feature>
<proteinExistence type="inferred from homology"/>
<keyword evidence="6 10" id="KW-1133">Transmembrane helix</keyword>
<feature type="region of interest" description="Disordered" evidence="9">
    <location>
        <begin position="413"/>
        <end position="446"/>
    </location>
</feature>
<dbReference type="GO" id="GO:1902600">
    <property type="term" value="P:proton transmembrane transport"/>
    <property type="evidence" value="ECO:0007669"/>
    <property type="project" value="InterPro"/>
</dbReference>
<feature type="transmembrane region" description="Helical" evidence="10">
    <location>
        <begin position="298"/>
        <end position="316"/>
    </location>
</feature>
<evidence type="ECO:0000256" key="3">
    <source>
        <dbReference type="ARBA" id="ARBA00022448"/>
    </source>
</evidence>
<protein>
    <submittedName>
        <fullName evidence="12">Kef-type K+ transport system membrane component KefB</fullName>
    </submittedName>
</protein>
<evidence type="ECO:0000313" key="13">
    <source>
        <dbReference type="Proteomes" id="UP000530850"/>
    </source>
</evidence>
<evidence type="ECO:0000256" key="7">
    <source>
        <dbReference type="ARBA" id="ARBA00023065"/>
    </source>
</evidence>
<evidence type="ECO:0000256" key="4">
    <source>
        <dbReference type="ARBA" id="ARBA00022449"/>
    </source>
</evidence>
<dbReference type="PANTHER" id="PTHR43562:SF1">
    <property type="entry name" value="NA(+)_H(+) ANTIPORTER YJBQ-RELATED"/>
    <property type="match status" value="1"/>
</dbReference>
<keyword evidence="8 10" id="KW-0472">Membrane</keyword>
<gene>
    <name evidence="12" type="ORF">FHR31_000345</name>
</gene>
<comment type="similarity">
    <text evidence="2">Belongs to the monovalent cation:proton antiporter 2 (CPA2) transporter (TC 2.A.37) family.</text>
</comment>
<feature type="domain" description="Cation/H+ exchanger transmembrane" evidence="11">
    <location>
        <begin position="14"/>
        <end position="384"/>
    </location>
</feature>
<keyword evidence="4" id="KW-0050">Antiport</keyword>
<name>A0A7W5GNP9_9ACTN</name>